<accession>A0ABN8QQU9</accession>
<keyword evidence="1" id="KW-0175">Coiled coil</keyword>
<sequence>MADLSNWMETFKDKMDDKSYQVIFETLAANQFTSRLQLKLLTSDQVDMMFSKEQTLPLGAKSLLIYQLDFLKEESPLPVRARGHKAERMNIDETSQPREKHSKSECVLPALQEQGKKFKEQLERGKQEYREIEMNLESMMIQVQEPPAIGSAKIVCSYCHHRGHRNQMTKPCQLKKCVDYTFCGIKEKHPEYFNKLNSLKVDLKRKQKEIHELENQAKAMEDFSSNNEFHFIKNLTPRLYAVDPSYKTNKPKLMRDVRMLRNFLDGKIPKVCADDPEQLRILLAKCKKNLRQVANSPDLFEEGETYASVEYCKDMSPVKSRYSADGDDSTLSSESDDCRRKKRKRKRKKIKKKRRHHSSSSSTSESSE</sequence>
<name>A0ABN8QQU9_9CNID</name>
<dbReference type="EMBL" id="CALNXK010000145">
    <property type="protein sequence ID" value="CAH3168449.1"/>
    <property type="molecule type" value="Genomic_DNA"/>
</dbReference>
<evidence type="ECO:0000256" key="2">
    <source>
        <dbReference type="SAM" id="MobiDB-lite"/>
    </source>
</evidence>
<feature type="region of interest" description="Disordered" evidence="2">
    <location>
        <begin position="320"/>
        <end position="368"/>
    </location>
</feature>
<keyword evidence="4" id="KW-1185">Reference proteome</keyword>
<feature type="coiled-coil region" evidence="1">
    <location>
        <begin position="196"/>
        <end position="223"/>
    </location>
</feature>
<feature type="compositionally biased region" description="Low complexity" evidence="2">
    <location>
        <begin position="359"/>
        <end position="368"/>
    </location>
</feature>
<dbReference type="Proteomes" id="UP001159405">
    <property type="component" value="Unassembled WGS sequence"/>
</dbReference>
<evidence type="ECO:0000313" key="3">
    <source>
        <dbReference type="EMBL" id="CAH3168449.1"/>
    </source>
</evidence>
<organism evidence="3 4">
    <name type="scientific">Porites lobata</name>
    <dbReference type="NCBI Taxonomy" id="104759"/>
    <lineage>
        <taxon>Eukaryota</taxon>
        <taxon>Metazoa</taxon>
        <taxon>Cnidaria</taxon>
        <taxon>Anthozoa</taxon>
        <taxon>Hexacorallia</taxon>
        <taxon>Scleractinia</taxon>
        <taxon>Fungiina</taxon>
        <taxon>Poritidae</taxon>
        <taxon>Porites</taxon>
    </lineage>
</organism>
<evidence type="ECO:0000256" key="1">
    <source>
        <dbReference type="SAM" id="Coils"/>
    </source>
</evidence>
<gene>
    <name evidence="3" type="ORF">PLOB_00009228</name>
</gene>
<evidence type="ECO:0000313" key="4">
    <source>
        <dbReference type="Proteomes" id="UP001159405"/>
    </source>
</evidence>
<comment type="caution">
    <text evidence="3">The sequence shown here is derived from an EMBL/GenBank/DDBJ whole genome shotgun (WGS) entry which is preliminary data.</text>
</comment>
<protein>
    <submittedName>
        <fullName evidence="3">Uncharacterized protein</fullName>
    </submittedName>
</protein>
<feature type="compositionally biased region" description="Basic residues" evidence="2">
    <location>
        <begin position="340"/>
        <end position="358"/>
    </location>
</feature>
<proteinExistence type="predicted"/>
<reference evidence="3 4" key="1">
    <citation type="submission" date="2022-05" db="EMBL/GenBank/DDBJ databases">
        <authorList>
            <consortium name="Genoscope - CEA"/>
            <person name="William W."/>
        </authorList>
    </citation>
    <scope>NUCLEOTIDE SEQUENCE [LARGE SCALE GENOMIC DNA]</scope>
</reference>
<feature type="non-terminal residue" evidence="3">
    <location>
        <position position="368"/>
    </location>
</feature>